<keyword evidence="2" id="KW-1185">Reference proteome</keyword>
<proteinExistence type="predicted"/>
<gene>
    <name evidence="1" type="ORF">H0194_05925</name>
</gene>
<dbReference type="InterPro" id="IPR026898">
    <property type="entry name" value="PrsW"/>
</dbReference>
<keyword evidence="1" id="KW-0378">Hydrolase</keyword>
<organism evidence="1 2">
    <name type="scientific">Corynebacterium incognita</name>
    <dbReference type="NCBI Taxonomy" id="2754725"/>
    <lineage>
        <taxon>Bacteria</taxon>
        <taxon>Bacillati</taxon>
        <taxon>Actinomycetota</taxon>
        <taxon>Actinomycetes</taxon>
        <taxon>Mycobacteriales</taxon>
        <taxon>Corynebacteriaceae</taxon>
        <taxon>Corynebacterium</taxon>
    </lineage>
</organism>
<dbReference type="GO" id="GO:0008237">
    <property type="term" value="F:metallopeptidase activity"/>
    <property type="evidence" value="ECO:0007669"/>
    <property type="project" value="UniProtKB-KW"/>
</dbReference>
<dbReference type="EMBL" id="CP059404">
    <property type="protein sequence ID" value="QNE88651.1"/>
    <property type="molecule type" value="Genomic_DNA"/>
</dbReference>
<dbReference type="AlphaFoldDB" id="A0A7G7CM35"/>
<evidence type="ECO:0000313" key="1">
    <source>
        <dbReference type="EMBL" id="QNE88651.1"/>
    </source>
</evidence>
<evidence type="ECO:0000313" key="2">
    <source>
        <dbReference type="Proteomes" id="UP000515743"/>
    </source>
</evidence>
<sequence length="62" mass="6780">MGGAYPEELAKALGLFLLLVTFRELHRPWHGFLGSAVVGLGFETAEYIFYGFMGALTDPVSD</sequence>
<name>A0A7G7CM35_9CORY</name>
<dbReference type="GO" id="GO:0006508">
    <property type="term" value="P:proteolysis"/>
    <property type="evidence" value="ECO:0007669"/>
    <property type="project" value="UniProtKB-KW"/>
</dbReference>
<dbReference type="Proteomes" id="UP000515743">
    <property type="component" value="Chromosome"/>
</dbReference>
<accession>A0A7G7CM35</accession>
<keyword evidence="1" id="KW-0482">Metalloprotease</keyword>
<protein>
    <submittedName>
        <fullName evidence="1">PrsW family intramembrane metalloprotease</fullName>
    </submittedName>
</protein>
<dbReference type="KEGG" id="cik:H0194_05925"/>
<reference evidence="1 2" key="1">
    <citation type="submission" date="2020-07" db="EMBL/GenBank/DDBJ databases">
        <title>Complete genome and description of Corynebacterium incognita strain Marseille-Q3630 sp. nov.</title>
        <authorList>
            <person name="Boxberger M."/>
        </authorList>
    </citation>
    <scope>NUCLEOTIDE SEQUENCE [LARGE SCALE GENOMIC DNA]</scope>
    <source>
        <strain evidence="1 2">Marseille-Q3630</strain>
    </source>
</reference>
<keyword evidence="1" id="KW-0645">Protease</keyword>
<dbReference type="Pfam" id="PF13367">
    <property type="entry name" value="PrsW-protease"/>
    <property type="match status" value="1"/>
</dbReference>